<proteinExistence type="predicted"/>
<name>A0A381VI65_9ZZZZ</name>
<protein>
    <submittedName>
        <fullName evidence="1">Uncharacterized protein</fullName>
    </submittedName>
</protein>
<gene>
    <name evidence="1" type="ORF">METZ01_LOCUS92738</name>
</gene>
<organism evidence="1">
    <name type="scientific">marine metagenome</name>
    <dbReference type="NCBI Taxonomy" id="408172"/>
    <lineage>
        <taxon>unclassified sequences</taxon>
        <taxon>metagenomes</taxon>
        <taxon>ecological metagenomes</taxon>
    </lineage>
</organism>
<evidence type="ECO:0000313" key="1">
    <source>
        <dbReference type="EMBL" id="SVA39884.1"/>
    </source>
</evidence>
<dbReference type="AlphaFoldDB" id="A0A381VI65"/>
<dbReference type="EMBL" id="UINC01008872">
    <property type="protein sequence ID" value="SVA39884.1"/>
    <property type="molecule type" value="Genomic_DNA"/>
</dbReference>
<sequence>MRYEPIIKFKDQNSEEGHTNALLFADVMDPPQIRKDKRTWPLGHLILSKFIASVTQRKKTIDL</sequence>
<reference evidence="1" key="1">
    <citation type="submission" date="2018-05" db="EMBL/GenBank/DDBJ databases">
        <authorList>
            <person name="Lanie J.A."/>
            <person name="Ng W.-L."/>
            <person name="Kazmierczak K.M."/>
            <person name="Andrzejewski T.M."/>
            <person name="Davidsen T.M."/>
            <person name="Wayne K.J."/>
            <person name="Tettelin H."/>
            <person name="Glass J.I."/>
            <person name="Rusch D."/>
            <person name="Podicherti R."/>
            <person name="Tsui H.-C.T."/>
            <person name="Winkler M.E."/>
        </authorList>
    </citation>
    <scope>NUCLEOTIDE SEQUENCE</scope>
</reference>
<accession>A0A381VI65</accession>